<reference evidence="2 3" key="1">
    <citation type="submission" date="2019-11" db="EMBL/GenBank/DDBJ databases">
        <title>Draft Genome Sequence of Plant Growth-Promoting Rhizosphere-Associated Bacteria.</title>
        <authorList>
            <person name="Vasilyev I.Y."/>
            <person name="Radchenko V."/>
            <person name="Ilnitskaya E.V."/>
        </authorList>
    </citation>
    <scope>NUCLEOTIDE SEQUENCE [LARGE SCALE GENOMIC DNA]</scope>
    <source>
        <strain evidence="2 3">VRA_07sq_f</strain>
    </source>
</reference>
<dbReference type="GO" id="GO:0030983">
    <property type="term" value="F:mismatched DNA binding"/>
    <property type="evidence" value="ECO:0007669"/>
    <property type="project" value="InterPro"/>
</dbReference>
<feature type="domain" description="DNA mismatch repair protein S5" evidence="1">
    <location>
        <begin position="1"/>
        <end position="87"/>
    </location>
</feature>
<feature type="non-terminal residue" evidence="2">
    <location>
        <position position="1"/>
    </location>
</feature>
<gene>
    <name evidence="2" type="ORF">GKC44_16180</name>
</gene>
<dbReference type="AlphaFoldDB" id="A0A844EQ60"/>
<feature type="non-terminal residue" evidence="2">
    <location>
        <position position="87"/>
    </location>
</feature>
<accession>A0A844EQ60</accession>
<dbReference type="EMBL" id="WKKY01001466">
    <property type="protein sequence ID" value="MSE22733.1"/>
    <property type="molecule type" value="Genomic_DNA"/>
</dbReference>
<dbReference type="CDD" id="cd00782">
    <property type="entry name" value="MutL_Trans"/>
    <property type="match status" value="1"/>
</dbReference>
<name>A0A844EQ60_9LACO</name>
<organism evidence="2 3">
    <name type="scientific">Lentilactobacillus parabuchneri</name>
    <dbReference type="NCBI Taxonomy" id="152331"/>
    <lineage>
        <taxon>Bacteria</taxon>
        <taxon>Bacillati</taxon>
        <taxon>Bacillota</taxon>
        <taxon>Bacilli</taxon>
        <taxon>Lactobacillales</taxon>
        <taxon>Lactobacillaceae</taxon>
        <taxon>Lentilactobacillus</taxon>
    </lineage>
</organism>
<sequence length="87" mass="9509">AIYGVKTISKMAPIKGKDLDIQVNGYVSLPELTRSSRNYISLILNGRFIRNYPLTKAVIAGYGSKLMIGRFPIAVITINADPALIDV</sequence>
<evidence type="ECO:0000313" key="3">
    <source>
        <dbReference type="Proteomes" id="UP000491237"/>
    </source>
</evidence>
<comment type="caution">
    <text evidence="2">The sequence shown here is derived from an EMBL/GenBank/DDBJ whole genome shotgun (WGS) entry which is preliminary data.</text>
</comment>
<dbReference type="GO" id="GO:0005524">
    <property type="term" value="F:ATP binding"/>
    <property type="evidence" value="ECO:0007669"/>
    <property type="project" value="InterPro"/>
</dbReference>
<dbReference type="SUPFAM" id="SSF54211">
    <property type="entry name" value="Ribosomal protein S5 domain 2-like"/>
    <property type="match status" value="1"/>
</dbReference>
<evidence type="ECO:0000259" key="1">
    <source>
        <dbReference type="SMART" id="SM01340"/>
    </source>
</evidence>
<dbReference type="Pfam" id="PF01119">
    <property type="entry name" value="DNA_mis_repair"/>
    <property type="match status" value="1"/>
</dbReference>
<dbReference type="InterPro" id="IPR020568">
    <property type="entry name" value="Ribosomal_Su5_D2-typ_SF"/>
</dbReference>
<dbReference type="InterPro" id="IPR014721">
    <property type="entry name" value="Ribsml_uS5_D2-typ_fold_subgr"/>
</dbReference>
<dbReference type="InterPro" id="IPR013507">
    <property type="entry name" value="DNA_mismatch_S5_2-like"/>
</dbReference>
<dbReference type="Gene3D" id="3.30.230.10">
    <property type="match status" value="1"/>
</dbReference>
<protein>
    <submittedName>
        <fullName evidence="2">DNA mismatch repair protein MutL</fullName>
    </submittedName>
</protein>
<evidence type="ECO:0000313" key="2">
    <source>
        <dbReference type="EMBL" id="MSE22733.1"/>
    </source>
</evidence>
<dbReference type="GO" id="GO:0006298">
    <property type="term" value="P:mismatch repair"/>
    <property type="evidence" value="ECO:0007669"/>
    <property type="project" value="InterPro"/>
</dbReference>
<dbReference type="SMART" id="SM01340">
    <property type="entry name" value="DNA_mis_repair"/>
    <property type="match status" value="1"/>
</dbReference>
<dbReference type="Proteomes" id="UP000491237">
    <property type="component" value="Unassembled WGS sequence"/>
</dbReference>
<proteinExistence type="predicted"/>